<evidence type="ECO:0000256" key="1">
    <source>
        <dbReference type="ARBA" id="ARBA00007174"/>
    </source>
</evidence>
<dbReference type="GO" id="GO:0030091">
    <property type="term" value="P:protein repair"/>
    <property type="evidence" value="ECO:0007669"/>
    <property type="project" value="InterPro"/>
</dbReference>
<dbReference type="FunCoup" id="D2VVR4">
    <property type="interactions" value="58"/>
</dbReference>
<dbReference type="PANTHER" id="PTHR10173:SF57">
    <property type="entry name" value="PEPTIDE-METHIONINE (R)-S-OXIDE REDUCTASE"/>
    <property type="match status" value="1"/>
</dbReference>
<dbReference type="GO" id="GO:0006979">
    <property type="term" value="P:response to oxidative stress"/>
    <property type="evidence" value="ECO:0007669"/>
    <property type="project" value="InterPro"/>
</dbReference>
<dbReference type="eggNOG" id="KOG0856">
    <property type="taxonomic scope" value="Eukaryota"/>
</dbReference>
<dbReference type="OrthoDB" id="44061at2759"/>
<dbReference type="Gene3D" id="2.170.150.20">
    <property type="entry name" value="Peptide methionine sulfoxide reductase"/>
    <property type="match status" value="1"/>
</dbReference>
<dbReference type="RefSeq" id="XP_002671830.1">
    <property type="nucleotide sequence ID" value="XM_002671784.1"/>
</dbReference>
<feature type="domain" description="MsrB" evidence="4">
    <location>
        <begin position="37"/>
        <end position="168"/>
    </location>
</feature>
<organism evidence="6">
    <name type="scientific">Naegleria gruberi</name>
    <name type="common">Amoeba</name>
    <dbReference type="NCBI Taxonomy" id="5762"/>
    <lineage>
        <taxon>Eukaryota</taxon>
        <taxon>Discoba</taxon>
        <taxon>Heterolobosea</taxon>
        <taxon>Tetramitia</taxon>
        <taxon>Eutetramitia</taxon>
        <taxon>Vahlkampfiidae</taxon>
        <taxon>Naegleria</taxon>
    </lineage>
</organism>
<dbReference type="InterPro" id="IPR002579">
    <property type="entry name" value="Met_Sox_Rdtase_MsrB_dom"/>
</dbReference>
<dbReference type="PROSITE" id="PS51790">
    <property type="entry name" value="MSRB"/>
    <property type="match status" value="1"/>
</dbReference>
<dbReference type="KEGG" id="ngr:NAEGRDRAFT_55441"/>
<dbReference type="STRING" id="5762.D2VVR4"/>
<dbReference type="InterPro" id="IPR028427">
    <property type="entry name" value="Met_Sox_Rdtase_MsrB"/>
</dbReference>
<dbReference type="PANTHER" id="PTHR10173">
    <property type="entry name" value="METHIONINE SULFOXIDE REDUCTASE"/>
    <property type="match status" value="1"/>
</dbReference>
<comment type="catalytic activity">
    <reaction evidence="3">
        <text>L-methionyl-[protein] + [thioredoxin]-disulfide + H2O = L-methionyl-(R)-S-oxide-[protein] + [thioredoxin]-dithiol</text>
        <dbReference type="Rhea" id="RHEA:24164"/>
        <dbReference type="Rhea" id="RHEA-COMP:10698"/>
        <dbReference type="Rhea" id="RHEA-COMP:10700"/>
        <dbReference type="Rhea" id="RHEA-COMP:12313"/>
        <dbReference type="Rhea" id="RHEA-COMP:12314"/>
        <dbReference type="ChEBI" id="CHEBI:15377"/>
        <dbReference type="ChEBI" id="CHEBI:16044"/>
        <dbReference type="ChEBI" id="CHEBI:29950"/>
        <dbReference type="ChEBI" id="CHEBI:45764"/>
        <dbReference type="ChEBI" id="CHEBI:50058"/>
        <dbReference type="EC" id="1.8.4.12"/>
    </reaction>
</comment>
<name>D2VVR4_NAEGR</name>
<dbReference type="SUPFAM" id="SSF51316">
    <property type="entry name" value="Mss4-like"/>
    <property type="match status" value="1"/>
</dbReference>
<protein>
    <recommendedName>
        <fullName evidence="3">Peptide-methionine (R)-S-oxide reductase</fullName>
        <ecNumber evidence="3">1.8.4.12</ecNumber>
    </recommendedName>
</protein>
<dbReference type="Proteomes" id="UP000006671">
    <property type="component" value="Unassembled WGS sequence"/>
</dbReference>
<comment type="similarity">
    <text evidence="1 3">Belongs to the MsrB Met sulfoxide reductase family.</text>
</comment>
<dbReference type="VEuPathDB" id="AmoebaDB:NAEGRDRAFT_55441"/>
<dbReference type="OMA" id="DEQWRAE"/>
<accession>D2VVR4</accession>
<evidence type="ECO:0000256" key="2">
    <source>
        <dbReference type="ARBA" id="ARBA00023002"/>
    </source>
</evidence>
<dbReference type="NCBIfam" id="TIGR00357">
    <property type="entry name" value="peptide-methionine (R)-S-oxide reductase MsrB"/>
    <property type="match status" value="1"/>
</dbReference>
<evidence type="ECO:0000313" key="6">
    <source>
        <dbReference type="Proteomes" id="UP000006671"/>
    </source>
</evidence>
<dbReference type="AlphaFoldDB" id="D2VVR4"/>
<dbReference type="EMBL" id="GG738902">
    <property type="protein sequence ID" value="EFC39086.1"/>
    <property type="molecule type" value="Genomic_DNA"/>
</dbReference>
<keyword evidence="3" id="KW-0862">Zinc</keyword>
<evidence type="ECO:0000313" key="5">
    <source>
        <dbReference type="EMBL" id="EFC39086.1"/>
    </source>
</evidence>
<keyword evidence="6" id="KW-1185">Reference proteome</keyword>
<evidence type="ECO:0000256" key="3">
    <source>
        <dbReference type="RuleBase" id="RU365044"/>
    </source>
</evidence>
<dbReference type="Pfam" id="PF01641">
    <property type="entry name" value="SelR"/>
    <property type="match status" value="1"/>
</dbReference>
<comment type="cofactor">
    <cofactor evidence="3">
        <name>Zn(2+)</name>
        <dbReference type="ChEBI" id="CHEBI:29105"/>
    </cofactor>
    <text evidence="3">Binds 1 zinc ion per subunit.</text>
</comment>
<dbReference type="InterPro" id="IPR011057">
    <property type="entry name" value="Mss4-like_sf"/>
</dbReference>
<reference evidence="5 6" key="1">
    <citation type="journal article" date="2010" name="Cell">
        <title>The genome of Naegleria gruberi illuminates early eukaryotic versatility.</title>
        <authorList>
            <person name="Fritz-Laylin L.K."/>
            <person name="Prochnik S.E."/>
            <person name="Ginger M.L."/>
            <person name="Dacks J.B."/>
            <person name="Carpenter M.L."/>
            <person name="Field M.C."/>
            <person name="Kuo A."/>
            <person name="Paredez A."/>
            <person name="Chapman J."/>
            <person name="Pham J."/>
            <person name="Shu S."/>
            <person name="Neupane R."/>
            <person name="Cipriano M."/>
            <person name="Mancuso J."/>
            <person name="Tu H."/>
            <person name="Salamov A."/>
            <person name="Lindquist E."/>
            <person name="Shapiro H."/>
            <person name="Lucas S."/>
            <person name="Grigoriev I.V."/>
            <person name="Cande W.Z."/>
            <person name="Fulton C."/>
            <person name="Rokhsar D.S."/>
            <person name="Dawson S.C."/>
        </authorList>
    </citation>
    <scope>NUCLEOTIDE SEQUENCE [LARGE SCALE GENOMIC DNA]</scope>
    <source>
        <strain evidence="5 6">NEG-M</strain>
    </source>
</reference>
<evidence type="ECO:0000259" key="4">
    <source>
        <dbReference type="PROSITE" id="PS51790"/>
    </source>
</evidence>
<dbReference type="EC" id="1.8.4.12" evidence="3"/>
<keyword evidence="2 3" id="KW-0560">Oxidoreductase</keyword>
<gene>
    <name evidence="5" type="ORF">NAEGRDRAFT_55441</name>
</gene>
<dbReference type="GeneID" id="8858434"/>
<keyword evidence="3" id="KW-0479">Metal-binding</keyword>
<dbReference type="InParanoid" id="D2VVR4"/>
<proteinExistence type="inferred from homology"/>
<dbReference type="GO" id="GO:0046872">
    <property type="term" value="F:metal ion binding"/>
    <property type="evidence" value="ECO:0007669"/>
    <property type="project" value="UniProtKB-KW"/>
</dbReference>
<sequence length="168" mass="18979">MSYSQSVRELIKQVESEDAIIVDDHSKLPPALVQHSDVEWMKILTSKQYEVLRRAGTEPSFCSGYKVFKDQLKENNQEEGVFHCSGCDAPLFSAKTSFDSGSGWPSFWAPFKPKAIGYVVDKKFGMERVEVVCTNCHSHLGHVFEDGPRDKTKLRYCINAVCLALKKL</sequence>
<dbReference type="GO" id="GO:0005737">
    <property type="term" value="C:cytoplasm"/>
    <property type="evidence" value="ECO:0007669"/>
    <property type="project" value="TreeGrafter"/>
</dbReference>
<dbReference type="GO" id="GO:0033743">
    <property type="term" value="F:peptide-methionine (R)-S-oxide reductase activity"/>
    <property type="evidence" value="ECO:0007669"/>
    <property type="project" value="UniProtKB-EC"/>
</dbReference>